<sequence>MNRIIVATDYSAAGQNAMLYAAEAAAKHNIELVLFHLHNISIHALNARLSVESMDSIFQKAKDNFEDSAYALSQTFGIKVIRHFASGDIYTELSACAETWQAEMLVMGMSDKSLEQQLMGNTTTKVIHRLKIPVLAVPENLHYTPVKNILYACDFDKDISGEFPEKLRDFASVFGAQIEIFTVESALKKLQTDDAVEERKLNMDNGLEGISHYYKNVLSDNVVATIKDEIVNTEVDLLVMVPHKYGFWESVIHRSKTSIMASGSNIPLLSIPVDI</sequence>
<name>A0A077EFA6_9FLAO</name>
<dbReference type="SUPFAM" id="SSF52402">
    <property type="entry name" value="Adenine nucleotide alpha hydrolases-like"/>
    <property type="match status" value="2"/>
</dbReference>
<evidence type="ECO:0000256" key="1">
    <source>
        <dbReference type="ARBA" id="ARBA00008791"/>
    </source>
</evidence>
<dbReference type="HOGENOM" id="CLU_049301_2_4_10"/>
<dbReference type="PROSITE" id="PS50880">
    <property type="entry name" value="TOPRIM"/>
    <property type="match status" value="1"/>
</dbReference>
<dbReference type="EMBL" id="CP007547">
    <property type="protein sequence ID" value="AIL46112.1"/>
    <property type="molecule type" value="Genomic_DNA"/>
</dbReference>
<dbReference type="Proteomes" id="UP000028933">
    <property type="component" value="Chromosome"/>
</dbReference>
<gene>
    <name evidence="3" type="ORF">BD94_2337</name>
</gene>
<dbReference type="STRING" id="1338011.BD94_2337"/>
<evidence type="ECO:0000313" key="3">
    <source>
        <dbReference type="EMBL" id="AIL46112.1"/>
    </source>
</evidence>
<dbReference type="PRINTS" id="PR01438">
    <property type="entry name" value="UNVRSLSTRESS"/>
</dbReference>
<dbReference type="CDD" id="cd00293">
    <property type="entry name" value="USP-like"/>
    <property type="match status" value="1"/>
</dbReference>
<reference evidence="3 4" key="1">
    <citation type="journal article" date="2013" name="Lancet">
        <title>First case of E anophelis outbreak in an intensive-care unit.</title>
        <authorList>
            <person name="Teo J."/>
            <person name="Tan S.Y."/>
            <person name="Tay M."/>
            <person name="Ding Y."/>
            <person name="Kjelleberg S."/>
            <person name="Givskov M."/>
            <person name="Lin R.T."/>
            <person name="Yang L."/>
        </authorList>
    </citation>
    <scope>NUCLEOTIDE SEQUENCE [LARGE SCALE GENOMIC DNA]</scope>
    <source>
        <strain evidence="3 4">NUHP1</strain>
    </source>
</reference>
<dbReference type="InterPro" id="IPR006015">
    <property type="entry name" value="Universal_stress_UspA"/>
</dbReference>
<dbReference type="eggNOG" id="COG0589">
    <property type="taxonomic scope" value="Bacteria"/>
</dbReference>
<dbReference type="InterPro" id="IPR006171">
    <property type="entry name" value="TOPRIM_dom"/>
</dbReference>
<organism evidence="3 4">
    <name type="scientific">Elizabethkingia anophelis NUHP1</name>
    <dbReference type="NCBI Taxonomy" id="1338011"/>
    <lineage>
        <taxon>Bacteria</taxon>
        <taxon>Pseudomonadati</taxon>
        <taxon>Bacteroidota</taxon>
        <taxon>Flavobacteriia</taxon>
        <taxon>Flavobacteriales</taxon>
        <taxon>Weeksellaceae</taxon>
        <taxon>Elizabethkingia</taxon>
    </lineage>
</organism>
<dbReference type="Gene3D" id="3.40.50.12370">
    <property type="match status" value="1"/>
</dbReference>
<protein>
    <submittedName>
        <fullName evidence="3">UspA</fullName>
    </submittedName>
</protein>
<dbReference type="InterPro" id="IPR006016">
    <property type="entry name" value="UspA"/>
</dbReference>
<comment type="similarity">
    <text evidence="1">Belongs to the universal stress protein A family.</text>
</comment>
<dbReference type="Pfam" id="PF00582">
    <property type="entry name" value="Usp"/>
    <property type="match status" value="1"/>
</dbReference>
<dbReference type="KEGG" id="eao:BD94_2337"/>
<feature type="domain" description="Toprim" evidence="2">
    <location>
        <begin position="1"/>
        <end position="50"/>
    </location>
</feature>
<evidence type="ECO:0000313" key="4">
    <source>
        <dbReference type="Proteomes" id="UP000028933"/>
    </source>
</evidence>
<dbReference type="PANTHER" id="PTHR46268">
    <property type="entry name" value="STRESS RESPONSE PROTEIN NHAX"/>
    <property type="match status" value="1"/>
</dbReference>
<accession>A0A077EFA6</accession>
<dbReference type="RefSeq" id="WP_024564134.1">
    <property type="nucleotide sequence ID" value="NZ_CP007547.1"/>
</dbReference>
<evidence type="ECO:0000259" key="2">
    <source>
        <dbReference type="PROSITE" id="PS50880"/>
    </source>
</evidence>
<proteinExistence type="inferred from homology"/>
<dbReference type="AlphaFoldDB" id="A0A077EFA6"/>
<dbReference type="PANTHER" id="PTHR46268:SF6">
    <property type="entry name" value="UNIVERSAL STRESS PROTEIN UP12"/>
    <property type="match status" value="1"/>
</dbReference>